<evidence type="ECO:0008006" key="4">
    <source>
        <dbReference type="Google" id="ProtNLM"/>
    </source>
</evidence>
<dbReference type="GeneID" id="24822212"/>
<dbReference type="Proteomes" id="UP000033038">
    <property type="component" value="Chromosome"/>
</dbReference>
<feature type="transmembrane region" description="Helical" evidence="1">
    <location>
        <begin position="430"/>
        <end position="450"/>
    </location>
</feature>
<evidence type="ECO:0000313" key="2">
    <source>
        <dbReference type="EMBL" id="AKB50034.1"/>
    </source>
</evidence>
<proteinExistence type="predicted"/>
<feature type="transmembrane region" description="Helical" evidence="1">
    <location>
        <begin position="295"/>
        <end position="314"/>
    </location>
</feature>
<keyword evidence="1" id="KW-1133">Transmembrane helix</keyword>
<feature type="transmembrane region" description="Helical" evidence="1">
    <location>
        <begin position="256"/>
        <end position="275"/>
    </location>
</feature>
<reference evidence="2 3" key="1">
    <citation type="submission" date="2014-07" db="EMBL/GenBank/DDBJ databases">
        <title>Methanogenic archaea and the global carbon cycle.</title>
        <authorList>
            <person name="Henriksen J.R."/>
            <person name="Luke J."/>
            <person name="Reinhart S."/>
            <person name="Benedict M.N."/>
            <person name="Youngblut N.D."/>
            <person name="Metcalf M.E."/>
            <person name="Whitaker R.J."/>
            <person name="Metcalf W.W."/>
        </authorList>
    </citation>
    <scope>NUCLEOTIDE SEQUENCE [LARGE SCALE GENOMIC DNA]</scope>
    <source>
        <strain evidence="2 3">Wiesmoor</strain>
    </source>
</reference>
<feature type="transmembrane region" description="Helical" evidence="1">
    <location>
        <begin position="75"/>
        <end position="97"/>
    </location>
</feature>
<accession>A0A0E3QJ73</accession>
<dbReference type="EMBL" id="CP009526">
    <property type="protein sequence ID" value="AKB50034.1"/>
    <property type="molecule type" value="Genomic_DNA"/>
</dbReference>
<feature type="transmembrane region" description="Helical" evidence="1">
    <location>
        <begin position="5"/>
        <end position="23"/>
    </location>
</feature>
<gene>
    <name evidence="2" type="ORF">MSBRW_0781</name>
</gene>
<keyword evidence="1" id="KW-0812">Transmembrane</keyword>
<feature type="transmembrane region" description="Helical" evidence="1">
    <location>
        <begin position="368"/>
        <end position="394"/>
    </location>
</feature>
<feature type="transmembrane region" description="Helical" evidence="1">
    <location>
        <begin position="103"/>
        <end position="122"/>
    </location>
</feature>
<name>A0A0E3QJ73_METBA</name>
<feature type="transmembrane region" description="Helical" evidence="1">
    <location>
        <begin position="170"/>
        <end position="192"/>
    </location>
</feature>
<dbReference type="PATRIC" id="fig|1434109.4.peg.959"/>
<protein>
    <recommendedName>
        <fullName evidence="4">Transmembrane protein</fullName>
    </recommendedName>
</protein>
<sequence>MIFDITTYALIAGLCLTFGQYFNDDDDLVNIKMKNILKQSVHFNYFYIKNVCQIFIDIFDNLYSDTLKYPTISNFLWSSIFICWGVVFLFTLFGYTLKYTNTIQVLSFSSVFGLLFVILSIFGGPIGFKESILTLDNLYDHLTYSIKYKLKLKNNPYSEYQNEKISLKKCVFASMCWAIGFAIFFVAMGIIIQLTPKSLITSGGFPDMPLLHFGYSEFITFYGLISLILIIIVFFPTAYMYIVFSAMEKYKSFFKISPLVVIISSFITIVLWSLLKHDLIFPLLKDNNLYELVPFFFLNVLTDSLSILETRYMLNKAISGSRKTLVLFLSLDLLASSLIYLIVPMLNGDLTLFLDAISFNGKMAWVGIFYWSSLFTSLLFYLYILGFFILHILYKCSNNKYFVNKPNKWLGIILFLIVTTVYLIPTKFGFVFPILLLITFLMLLSLVIIIKSKKLNFNS</sequence>
<dbReference type="RefSeq" id="WP_011305254.1">
    <property type="nucleotide sequence ID" value="NZ_CP009526.1"/>
</dbReference>
<feature type="transmembrane region" description="Helical" evidence="1">
    <location>
        <begin position="406"/>
        <end position="424"/>
    </location>
</feature>
<keyword evidence="1" id="KW-0472">Membrane</keyword>
<evidence type="ECO:0000313" key="3">
    <source>
        <dbReference type="Proteomes" id="UP000033038"/>
    </source>
</evidence>
<organism evidence="2 3">
    <name type="scientific">Methanosarcina barkeri str. Wiesmoor</name>
    <dbReference type="NCBI Taxonomy" id="1434109"/>
    <lineage>
        <taxon>Archaea</taxon>
        <taxon>Methanobacteriati</taxon>
        <taxon>Methanobacteriota</taxon>
        <taxon>Stenosarchaea group</taxon>
        <taxon>Methanomicrobia</taxon>
        <taxon>Methanosarcinales</taxon>
        <taxon>Methanosarcinaceae</taxon>
        <taxon>Methanosarcina</taxon>
    </lineage>
</organism>
<dbReference type="KEGG" id="mbw:MSBRW_0781"/>
<dbReference type="HOGENOM" id="CLU_595308_0_0_2"/>
<dbReference type="AlphaFoldDB" id="A0A0E3QJ73"/>
<feature type="transmembrane region" description="Helical" evidence="1">
    <location>
        <begin position="219"/>
        <end position="244"/>
    </location>
</feature>
<evidence type="ECO:0000256" key="1">
    <source>
        <dbReference type="SAM" id="Phobius"/>
    </source>
</evidence>
<feature type="transmembrane region" description="Helical" evidence="1">
    <location>
        <begin position="326"/>
        <end position="348"/>
    </location>
</feature>